<comment type="caution">
    <text evidence="14">The sequence shown here is derived from an EMBL/GenBank/DDBJ whole genome shotgun (WGS) entry which is preliminary data.</text>
</comment>
<dbReference type="InterPro" id="IPR010918">
    <property type="entry name" value="PurM-like_C_dom"/>
</dbReference>
<dbReference type="Pfam" id="PF00586">
    <property type="entry name" value="AIRS"/>
    <property type="match status" value="1"/>
</dbReference>
<dbReference type="SUPFAM" id="SSF56042">
    <property type="entry name" value="PurM C-terminal domain-like"/>
    <property type="match status" value="1"/>
</dbReference>
<keyword evidence="6" id="KW-0547">Nucleotide-binding</keyword>
<evidence type="ECO:0000256" key="8">
    <source>
        <dbReference type="ARBA" id="ARBA00031908"/>
    </source>
</evidence>
<dbReference type="GO" id="GO:0005829">
    <property type="term" value="C:cytosol"/>
    <property type="evidence" value="ECO:0007669"/>
    <property type="project" value="TreeGrafter"/>
</dbReference>
<reference evidence="14 15" key="1">
    <citation type="submission" date="2018-11" db="EMBL/GenBank/DDBJ databases">
        <title>Genomes From Bacteria Associated with the Canine Oral Cavity: a Test Case for Automated Genome-Based Taxonomic Assignment.</title>
        <authorList>
            <person name="Coil D.A."/>
            <person name="Jospin G."/>
            <person name="Darling A.E."/>
            <person name="Wallis C."/>
            <person name="Davis I.J."/>
            <person name="Harris S."/>
            <person name="Eisen J.A."/>
            <person name="Holcombe L.J."/>
            <person name="O'Flynn C."/>
        </authorList>
    </citation>
    <scope>NUCLEOTIDE SEQUENCE [LARGE SCALE GENOMIC DNA]</scope>
    <source>
        <strain evidence="14 15">OH1426_COT-023</strain>
    </source>
</reference>
<evidence type="ECO:0000256" key="4">
    <source>
        <dbReference type="ARBA" id="ARBA00020367"/>
    </source>
</evidence>
<dbReference type="Pfam" id="PF02769">
    <property type="entry name" value="AIRS_C"/>
    <property type="match status" value="1"/>
</dbReference>
<sequence length="388" mass="42586">MSDQRYMQRGVSASKEDVHNAIKNIDKGLYPKAFCKIIPDVLGGDPEYCNIMHADGAGTKSSLAYLYWKETGDLSVWKGIAQDALIMNIDDLLCVGAIDNILVSSTIGRNKMLIPAEVVSAIINGTDELLAELRDMGVGVYATGGETADVGDLVRTIIVDSTVTCRMRRSDVIDNARIRPGDVIVGLASFGKATYEKEYNGGMGSNGLTSARHDVFARYLAEKYPESYDAAVPRELVYSGGMRLTDVIDGVPLDAGKLVLSPTRTYAPVVKKLLDTMRGEIHGMVHCSGGAQTKILHFVDQVRVVKDNLFPVPPLFRLIREQSGTDWAEMYKVFNMGHRLEIYLAPERADEVIAVSKSFGIDAQVVGHVEPGEKKELIIRSEFGEFIY</sequence>
<dbReference type="AlphaFoldDB" id="A0A3P1Z2I4"/>
<dbReference type="EC" id="6.3.3.1" evidence="3"/>
<protein>
    <recommendedName>
        <fullName evidence="4">Phosphoribosylformylglycinamidine cyclo-ligase</fullName>
        <ecNumber evidence="3">6.3.3.1</ecNumber>
    </recommendedName>
    <alternativeName>
        <fullName evidence="9">AIR synthase</fullName>
    </alternativeName>
    <alternativeName>
        <fullName evidence="10">AIRS</fullName>
    </alternativeName>
    <alternativeName>
        <fullName evidence="8">Phosphoribosyl-aminoimidazole synthetase</fullName>
    </alternativeName>
</protein>
<comment type="catalytic activity">
    <reaction evidence="11">
        <text>2-formamido-N(1)-(5-O-phospho-beta-D-ribosyl)acetamidine + ATP = 5-amino-1-(5-phospho-beta-D-ribosyl)imidazole + ADP + phosphate + H(+)</text>
        <dbReference type="Rhea" id="RHEA:23032"/>
        <dbReference type="ChEBI" id="CHEBI:15378"/>
        <dbReference type="ChEBI" id="CHEBI:30616"/>
        <dbReference type="ChEBI" id="CHEBI:43474"/>
        <dbReference type="ChEBI" id="CHEBI:137981"/>
        <dbReference type="ChEBI" id="CHEBI:147287"/>
        <dbReference type="ChEBI" id="CHEBI:456216"/>
        <dbReference type="EC" id="6.3.3.1"/>
    </reaction>
</comment>
<organism evidence="14 15">
    <name type="scientific">Tannerella forsythia</name>
    <name type="common">Bacteroides forsythus</name>
    <dbReference type="NCBI Taxonomy" id="28112"/>
    <lineage>
        <taxon>Bacteria</taxon>
        <taxon>Pseudomonadati</taxon>
        <taxon>Bacteroidota</taxon>
        <taxon>Bacteroidia</taxon>
        <taxon>Bacteroidales</taxon>
        <taxon>Tannerellaceae</taxon>
        <taxon>Tannerella</taxon>
    </lineage>
</organism>
<evidence type="ECO:0000259" key="12">
    <source>
        <dbReference type="Pfam" id="PF00586"/>
    </source>
</evidence>
<dbReference type="InterPro" id="IPR036921">
    <property type="entry name" value="PurM-like_N_sf"/>
</dbReference>
<dbReference type="GO" id="GO:0005524">
    <property type="term" value="F:ATP binding"/>
    <property type="evidence" value="ECO:0007669"/>
    <property type="project" value="UniProtKB-KW"/>
</dbReference>
<gene>
    <name evidence="14" type="ORF">EII41_03750</name>
</gene>
<accession>A0A3P1Z2I4</accession>
<evidence type="ECO:0000256" key="6">
    <source>
        <dbReference type="ARBA" id="ARBA00022741"/>
    </source>
</evidence>
<keyword evidence="7" id="KW-0067">ATP-binding</keyword>
<feature type="domain" description="PurM-like C-terminal" evidence="13">
    <location>
        <begin position="262"/>
        <end position="379"/>
    </location>
</feature>
<dbReference type="GO" id="GO:0004641">
    <property type="term" value="F:phosphoribosylformylglycinamidine cyclo-ligase activity"/>
    <property type="evidence" value="ECO:0007669"/>
    <property type="project" value="UniProtKB-EC"/>
</dbReference>
<evidence type="ECO:0000256" key="11">
    <source>
        <dbReference type="ARBA" id="ARBA00049057"/>
    </source>
</evidence>
<dbReference type="GO" id="GO:0046084">
    <property type="term" value="P:adenine biosynthetic process"/>
    <property type="evidence" value="ECO:0007669"/>
    <property type="project" value="TreeGrafter"/>
</dbReference>
<comment type="pathway">
    <text evidence="1">Purine metabolism; IMP biosynthesis via de novo pathway; 5-amino-1-(5-phospho-D-ribosyl)imidazole from N(2)-formyl-N(1)-(5-phospho-D-ribosyl)glycinamide: step 2/2.</text>
</comment>
<evidence type="ECO:0000256" key="2">
    <source>
        <dbReference type="ARBA" id="ARBA00010280"/>
    </source>
</evidence>
<evidence type="ECO:0000256" key="5">
    <source>
        <dbReference type="ARBA" id="ARBA00022598"/>
    </source>
</evidence>
<evidence type="ECO:0000256" key="7">
    <source>
        <dbReference type="ARBA" id="ARBA00022840"/>
    </source>
</evidence>
<dbReference type="InterPro" id="IPR036676">
    <property type="entry name" value="PurM-like_C_sf"/>
</dbReference>
<dbReference type="GO" id="GO:0004637">
    <property type="term" value="F:phosphoribosylamine-glycine ligase activity"/>
    <property type="evidence" value="ECO:0007669"/>
    <property type="project" value="TreeGrafter"/>
</dbReference>
<evidence type="ECO:0000256" key="3">
    <source>
        <dbReference type="ARBA" id="ARBA00013047"/>
    </source>
</evidence>
<dbReference type="InterPro" id="IPR004733">
    <property type="entry name" value="PurM_cligase"/>
</dbReference>
<dbReference type="Proteomes" id="UP000279860">
    <property type="component" value="Unassembled WGS sequence"/>
</dbReference>
<evidence type="ECO:0000313" key="14">
    <source>
        <dbReference type="EMBL" id="RRD77464.1"/>
    </source>
</evidence>
<dbReference type="PANTHER" id="PTHR10520">
    <property type="entry name" value="TRIFUNCTIONAL PURINE BIOSYNTHETIC PROTEIN ADENOSINE-3-RELATED"/>
    <property type="match status" value="1"/>
</dbReference>
<dbReference type="Gene3D" id="3.90.650.10">
    <property type="entry name" value="PurM-like C-terminal domain"/>
    <property type="match status" value="1"/>
</dbReference>
<name>A0A3P1Z2I4_TANFO</name>
<evidence type="ECO:0000313" key="15">
    <source>
        <dbReference type="Proteomes" id="UP000279860"/>
    </source>
</evidence>
<feature type="domain" description="PurM-like N-terminal" evidence="12">
    <location>
        <begin position="46"/>
        <end position="166"/>
    </location>
</feature>
<dbReference type="EMBL" id="RQYN01000008">
    <property type="protein sequence ID" value="RRD77464.1"/>
    <property type="molecule type" value="Genomic_DNA"/>
</dbReference>
<evidence type="ECO:0000256" key="10">
    <source>
        <dbReference type="ARBA" id="ARBA00033093"/>
    </source>
</evidence>
<evidence type="ECO:0000256" key="1">
    <source>
        <dbReference type="ARBA" id="ARBA00004686"/>
    </source>
</evidence>
<comment type="similarity">
    <text evidence="2">Belongs to the AIR synthase family.</text>
</comment>
<dbReference type="UniPathway" id="UPA00074">
    <property type="reaction ID" value="UER00129"/>
</dbReference>
<dbReference type="RefSeq" id="WP_124789485.1">
    <property type="nucleotide sequence ID" value="NZ_RQYN01000008.1"/>
</dbReference>
<keyword evidence="5 14" id="KW-0436">Ligase</keyword>
<evidence type="ECO:0000256" key="9">
    <source>
        <dbReference type="ARBA" id="ARBA00032931"/>
    </source>
</evidence>
<dbReference type="SUPFAM" id="SSF55326">
    <property type="entry name" value="PurM N-terminal domain-like"/>
    <property type="match status" value="1"/>
</dbReference>
<dbReference type="PANTHER" id="PTHR10520:SF12">
    <property type="entry name" value="TRIFUNCTIONAL PURINE BIOSYNTHETIC PROTEIN ADENOSINE-3"/>
    <property type="match status" value="1"/>
</dbReference>
<dbReference type="Gene3D" id="3.30.1330.10">
    <property type="entry name" value="PurM-like, N-terminal domain"/>
    <property type="match status" value="1"/>
</dbReference>
<proteinExistence type="inferred from homology"/>
<dbReference type="GO" id="GO:0006189">
    <property type="term" value="P:'de novo' IMP biosynthetic process"/>
    <property type="evidence" value="ECO:0007669"/>
    <property type="project" value="UniProtKB-UniPathway"/>
</dbReference>
<dbReference type="InterPro" id="IPR016188">
    <property type="entry name" value="PurM-like_N"/>
</dbReference>
<evidence type="ECO:0000259" key="13">
    <source>
        <dbReference type="Pfam" id="PF02769"/>
    </source>
</evidence>